<evidence type="ECO:0000313" key="1">
    <source>
        <dbReference type="EMBL" id="CAD8196198.1"/>
    </source>
</evidence>
<dbReference type="OMA" id="VAIMEMR"/>
<gene>
    <name evidence="1" type="ORF">POCTA_138.1.T1110054</name>
</gene>
<keyword evidence="2" id="KW-1185">Reference proteome</keyword>
<protein>
    <submittedName>
        <fullName evidence="1">Uncharacterized protein</fullName>
    </submittedName>
</protein>
<dbReference type="EMBL" id="CAJJDP010000111">
    <property type="protein sequence ID" value="CAD8196198.1"/>
    <property type="molecule type" value="Genomic_DNA"/>
</dbReference>
<comment type="caution">
    <text evidence="1">The sequence shown here is derived from an EMBL/GenBank/DDBJ whole genome shotgun (WGS) entry which is preliminary data.</text>
</comment>
<dbReference type="AlphaFoldDB" id="A0A8S1X1J0"/>
<dbReference type="Proteomes" id="UP000683925">
    <property type="component" value="Unassembled WGS sequence"/>
</dbReference>
<organism evidence="1 2">
    <name type="scientific">Paramecium octaurelia</name>
    <dbReference type="NCBI Taxonomy" id="43137"/>
    <lineage>
        <taxon>Eukaryota</taxon>
        <taxon>Sar</taxon>
        <taxon>Alveolata</taxon>
        <taxon>Ciliophora</taxon>
        <taxon>Intramacronucleata</taxon>
        <taxon>Oligohymenophorea</taxon>
        <taxon>Peniculida</taxon>
        <taxon>Parameciidae</taxon>
        <taxon>Paramecium</taxon>
    </lineage>
</organism>
<sequence>MGGQQSYGQAISTFNEKKAVIIGQMNVQTSADHMTEIIVALGNEVHPQLWNVAIMEMRSTDTDFPLTYRRFCISNQVDEYQLQYIPEKINQFMSSQRPQSIEFHEKRGHFWTIQIPSYIQEHLHHDESSMNAQIVYPFCDKMKLNLFREQYQQAYIDVFKAIEQEMRTHSAYISVGILDMKSNNPILGIDNYSMTQDIIDAFISCTPKIHKLIFISEVESQAFIMGMALKDKTRHLQELTNVFVEQEKQNPEQAEQPEQADQIIEQKDVPIKVELEIQFKQDEDIQLNSNNIQLEIQNLNPQVQRIQKPTVVSYHNGHKQNIAYQFFREFSVPLNQQVFQTILPRVNDSNPLCLCGRNIKIRLEGNQCCYCGLHRSTTLQCEQRACGRQYCASCINPAKIFNICFQGHQMKFVQELDVTQKCLYCQQSTFRLGHFRCQPCHLKICAYCYYSKYTEWQFKKMKIYLNCLKKIKPNYRQEVYNQLITEYLLDANLEKLQQR</sequence>
<dbReference type="OrthoDB" id="302037at2759"/>
<reference evidence="1" key="1">
    <citation type="submission" date="2021-01" db="EMBL/GenBank/DDBJ databases">
        <authorList>
            <consortium name="Genoscope - CEA"/>
            <person name="William W."/>
        </authorList>
    </citation>
    <scope>NUCLEOTIDE SEQUENCE</scope>
</reference>
<evidence type="ECO:0000313" key="2">
    <source>
        <dbReference type="Proteomes" id="UP000683925"/>
    </source>
</evidence>
<accession>A0A8S1X1J0</accession>
<name>A0A8S1X1J0_PAROT</name>
<proteinExistence type="predicted"/>